<evidence type="ECO:0000313" key="1">
    <source>
        <dbReference type="WBParaSite" id="MCU_008963-RA"/>
    </source>
</evidence>
<dbReference type="AlphaFoldDB" id="A0A5K3FJC3"/>
<proteinExistence type="predicted"/>
<sequence>MYVEECVVEYTNPNRKKTGTTERALLTNPSQSQMSGAFHPSPPLWPRRSLYTAPHSCPQVGCSSSTHVIGTQRDTGLAGARWCNMSHQSLSDSNTTISIREVPGSIAPTDSILHCPNLPGMNVPRRRFSKSQKWSRCRTNLLPKSCIIS</sequence>
<dbReference type="WBParaSite" id="MCU_008963-RA">
    <property type="protein sequence ID" value="MCU_008963-RA"/>
    <property type="gene ID" value="MCU_008963"/>
</dbReference>
<protein>
    <submittedName>
        <fullName evidence="1">Uncharacterized protein</fullName>
    </submittedName>
</protein>
<reference evidence="1" key="1">
    <citation type="submission" date="2019-11" db="UniProtKB">
        <authorList>
            <consortium name="WormBaseParasite"/>
        </authorList>
    </citation>
    <scope>IDENTIFICATION</scope>
</reference>
<name>A0A5K3FJC3_MESCO</name>
<organism evidence="1">
    <name type="scientific">Mesocestoides corti</name>
    <name type="common">Flatworm</name>
    <dbReference type="NCBI Taxonomy" id="53468"/>
    <lineage>
        <taxon>Eukaryota</taxon>
        <taxon>Metazoa</taxon>
        <taxon>Spiralia</taxon>
        <taxon>Lophotrochozoa</taxon>
        <taxon>Platyhelminthes</taxon>
        <taxon>Cestoda</taxon>
        <taxon>Eucestoda</taxon>
        <taxon>Cyclophyllidea</taxon>
        <taxon>Mesocestoididae</taxon>
        <taxon>Mesocestoides</taxon>
    </lineage>
</organism>
<accession>A0A5K3FJC3</accession>